<evidence type="ECO:0000313" key="5">
    <source>
        <dbReference type="Proteomes" id="UP001152795"/>
    </source>
</evidence>
<dbReference type="PANTHER" id="PTHR37984">
    <property type="entry name" value="PROTEIN CBG26694"/>
    <property type="match status" value="1"/>
</dbReference>
<dbReference type="Pfam" id="PF22938">
    <property type="entry name" value="Integrase_p58_C"/>
    <property type="match status" value="1"/>
</dbReference>
<accession>A0A6S7IFM3</accession>
<gene>
    <name evidence="4" type="ORF">PACLA_8A008624</name>
</gene>
<evidence type="ECO:0000259" key="3">
    <source>
        <dbReference type="Pfam" id="PF22938"/>
    </source>
</evidence>
<comment type="caution">
    <text evidence="4">The sequence shown here is derived from an EMBL/GenBank/DDBJ whole genome shotgun (WGS) entry which is preliminary data.</text>
</comment>
<dbReference type="InterPro" id="IPR054465">
    <property type="entry name" value="Integrase_p58-like_C"/>
</dbReference>
<organism evidence="4 5">
    <name type="scientific">Paramuricea clavata</name>
    <name type="common">Red gorgonian</name>
    <name type="synonym">Violescent sea-whip</name>
    <dbReference type="NCBI Taxonomy" id="317549"/>
    <lineage>
        <taxon>Eukaryota</taxon>
        <taxon>Metazoa</taxon>
        <taxon>Cnidaria</taxon>
        <taxon>Anthozoa</taxon>
        <taxon>Octocorallia</taxon>
        <taxon>Malacalcyonacea</taxon>
        <taxon>Plexauridae</taxon>
        <taxon>Paramuricea</taxon>
    </lineage>
</organism>
<feature type="domain" description="Integrase p58-like C-terminal" evidence="3">
    <location>
        <begin position="144"/>
        <end position="176"/>
    </location>
</feature>
<name>A0A6S7IFM3_PARCT</name>
<keyword evidence="2" id="KW-1133">Transmembrane helix</keyword>
<dbReference type="GO" id="GO:0003676">
    <property type="term" value="F:nucleic acid binding"/>
    <property type="evidence" value="ECO:0007669"/>
    <property type="project" value="InterPro"/>
</dbReference>
<feature type="transmembrane region" description="Helical" evidence="2">
    <location>
        <begin position="108"/>
        <end position="126"/>
    </location>
</feature>
<dbReference type="PANTHER" id="PTHR37984:SF5">
    <property type="entry name" value="PROTEIN NYNRIN-LIKE"/>
    <property type="match status" value="1"/>
</dbReference>
<dbReference type="EMBL" id="CACRXK020009073">
    <property type="protein sequence ID" value="CAB4016327.1"/>
    <property type="molecule type" value="Genomic_DNA"/>
</dbReference>
<evidence type="ECO:0000256" key="1">
    <source>
        <dbReference type="SAM" id="MobiDB-lite"/>
    </source>
</evidence>
<evidence type="ECO:0000313" key="4">
    <source>
        <dbReference type="EMBL" id="CAB4016327.1"/>
    </source>
</evidence>
<feature type="region of interest" description="Disordered" evidence="1">
    <location>
        <begin position="198"/>
        <end position="219"/>
    </location>
</feature>
<feature type="compositionally biased region" description="Basic and acidic residues" evidence="1">
    <location>
        <begin position="210"/>
        <end position="219"/>
    </location>
</feature>
<dbReference type="Gene3D" id="3.30.420.10">
    <property type="entry name" value="Ribonuclease H-like superfamily/Ribonuclease H"/>
    <property type="match status" value="1"/>
</dbReference>
<protein>
    <submittedName>
        <fullName evidence="4">Retrovirus-related Pol poly from transposon 412</fullName>
    </submittedName>
</protein>
<keyword evidence="2" id="KW-0472">Membrane</keyword>
<dbReference type="SUPFAM" id="SSF53098">
    <property type="entry name" value="Ribonuclease H-like"/>
    <property type="match status" value="1"/>
</dbReference>
<dbReference type="InterPro" id="IPR050951">
    <property type="entry name" value="Retrovirus_Pol_polyprotein"/>
</dbReference>
<dbReference type="Proteomes" id="UP001152795">
    <property type="component" value="Unassembled WGS sequence"/>
</dbReference>
<evidence type="ECO:0000256" key="2">
    <source>
        <dbReference type="SAM" id="Phobius"/>
    </source>
</evidence>
<dbReference type="OrthoDB" id="10062030at2759"/>
<keyword evidence="2" id="KW-0812">Transmembrane</keyword>
<proteinExistence type="predicted"/>
<sequence length="219" mass="25374">MVERFNRTIEHQLAIFVNENRKDWDEHIPLLLMAYRTATHESTGLTPAKVMMGRELRVPLDLLIGIPSKKNYVKTLSYVEKLEEGMDITHSFARKRLKITTDRMKTRYNINAMAVTLSVGTPVWLYRPQLKKGLSPKLSKPWVGPYVILKRINGLVYGIELSSGSKPMVVHRNRLREYVGENVPQVLSREEGVEVRQEKEPAALRRSTRERRTPVRLEI</sequence>
<dbReference type="InterPro" id="IPR012337">
    <property type="entry name" value="RNaseH-like_sf"/>
</dbReference>
<keyword evidence="5" id="KW-1185">Reference proteome</keyword>
<dbReference type="AlphaFoldDB" id="A0A6S7IFM3"/>
<reference evidence="4" key="1">
    <citation type="submission" date="2020-04" db="EMBL/GenBank/DDBJ databases">
        <authorList>
            <person name="Alioto T."/>
            <person name="Alioto T."/>
            <person name="Gomez Garrido J."/>
        </authorList>
    </citation>
    <scope>NUCLEOTIDE SEQUENCE</scope>
    <source>
        <strain evidence="4">A484AB</strain>
    </source>
</reference>
<dbReference type="InterPro" id="IPR036397">
    <property type="entry name" value="RNaseH_sf"/>
</dbReference>